<feature type="transmembrane region" description="Helical" evidence="1">
    <location>
        <begin position="207"/>
        <end position="227"/>
    </location>
</feature>
<dbReference type="Proteomes" id="UP000237934">
    <property type="component" value="Unassembled WGS sequence"/>
</dbReference>
<proteinExistence type="predicted"/>
<evidence type="ECO:0000313" key="3">
    <source>
        <dbReference type="Proteomes" id="UP000237934"/>
    </source>
</evidence>
<dbReference type="EMBL" id="PUAP01000027">
    <property type="protein sequence ID" value="PQF22869.1"/>
    <property type="molecule type" value="Genomic_DNA"/>
</dbReference>
<name>A0A2S7RT59_ENTMU</name>
<dbReference type="AlphaFoldDB" id="A0A2S7RT59"/>
<evidence type="ECO:0000313" key="2">
    <source>
        <dbReference type="EMBL" id="PQF22869.1"/>
    </source>
</evidence>
<organism evidence="2 3">
    <name type="scientific">Enterococcus mundtii</name>
    <dbReference type="NCBI Taxonomy" id="53346"/>
    <lineage>
        <taxon>Bacteria</taxon>
        <taxon>Bacillati</taxon>
        <taxon>Bacillota</taxon>
        <taxon>Bacilli</taxon>
        <taxon>Lactobacillales</taxon>
        <taxon>Enterococcaceae</taxon>
        <taxon>Enterococcus</taxon>
    </lineage>
</organism>
<feature type="transmembrane region" description="Helical" evidence="1">
    <location>
        <begin position="179"/>
        <end position="201"/>
    </location>
</feature>
<keyword evidence="1" id="KW-1133">Transmembrane helix</keyword>
<protein>
    <recommendedName>
        <fullName evidence="4">DUF443 family protein</fullName>
    </recommendedName>
</protein>
<evidence type="ECO:0000256" key="1">
    <source>
        <dbReference type="SAM" id="Phobius"/>
    </source>
</evidence>
<accession>A0A2S7RT59</accession>
<keyword evidence="1" id="KW-0812">Transmembrane</keyword>
<sequence>MEYNRKIIGGKIYNIAFQKNKIIRGWLLLVTENNEEFVVRQNSNLLRLGNYHLKREIYKSNTSLMSFSVDCKEIEKDYKKKSNSNYIGSAIALVLYPIIRKIVPVEWLWGNSDQFFNFSTGIKNLLFFWLTIIVCLYFCSFFRKRVFLFKMMNNNSAVNFVGRINLINNSKYAKKVWKINNIVGLALIICFTIIFLFIIPFLVQERLLSLLSFYIVKIFLFNGKVYFVNNIVKYILLESVS</sequence>
<dbReference type="RefSeq" id="WP_104871878.1">
    <property type="nucleotide sequence ID" value="NZ_PUAP01000027.1"/>
</dbReference>
<feature type="transmembrane region" description="Helical" evidence="1">
    <location>
        <begin position="125"/>
        <end position="142"/>
    </location>
</feature>
<gene>
    <name evidence="2" type="ORF">CUS89_09150</name>
</gene>
<comment type="caution">
    <text evidence="2">The sequence shown here is derived from an EMBL/GenBank/DDBJ whole genome shotgun (WGS) entry which is preliminary data.</text>
</comment>
<keyword evidence="1" id="KW-0472">Membrane</keyword>
<feature type="transmembrane region" description="Helical" evidence="1">
    <location>
        <begin position="86"/>
        <end position="105"/>
    </location>
</feature>
<evidence type="ECO:0008006" key="4">
    <source>
        <dbReference type="Google" id="ProtNLM"/>
    </source>
</evidence>
<reference evidence="2 3" key="1">
    <citation type="journal article" date="2018" name="Pathog. Dis.">
        <title>Whole-genome sequencing based characterization of antimicrobial resistance in Enterococcus.</title>
        <authorList>
            <person name="Tyson G."/>
        </authorList>
    </citation>
    <scope>NUCLEOTIDE SEQUENCE [LARGE SCALE GENOMIC DNA]</scope>
    <source>
        <strain evidence="2 3">CVM N55263</strain>
    </source>
</reference>